<dbReference type="OrthoDB" id="8043478at2759"/>
<reference evidence="2 3" key="1">
    <citation type="journal article" date="2007" name="Nature">
        <title>Evolution of genes and genomes on the Drosophila phylogeny.</title>
        <authorList>
            <consortium name="Drosophila 12 Genomes Consortium"/>
            <person name="Clark A.G."/>
            <person name="Eisen M.B."/>
            <person name="Smith D.R."/>
            <person name="Bergman C.M."/>
            <person name="Oliver B."/>
            <person name="Markow T.A."/>
            <person name="Kaufman T.C."/>
            <person name="Kellis M."/>
            <person name="Gelbart W."/>
            <person name="Iyer V.N."/>
            <person name="Pollard D.A."/>
            <person name="Sackton T.B."/>
            <person name="Larracuente A.M."/>
            <person name="Singh N.D."/>
            <person name="Abad J.P."/>
            <person name="Abt D.N."/>
            <person name="Adryan B."/>
            <person name="Aguade M."/>
            <person name="Akashi H."/>
            <person name="Anderson W.W."/>
            <person name="Aquadro C.F."/>
            <person name="Ardell D.H."/>
            <person name="Arguello R."/>
            <person name="Artieri C.G."/>
            <person name="Barbash D.A."/>
            <person name="Barker D."/>
            <person name="Barsanti P."/>
            <person name="Batterham P."/>
            <person name="Batzoglou S."/>
            <person name="Begun D."/>
            <person name="Bhutkar A."/>
            <person name="Blanco E."/>
            <person name="Bosak S.A."/>
            <person name="Bradley R.K."/>
            <person name="Brand A.D."/>
            <person name="Brent M.R."/>
            <person name="Brooks A.N."/>
            <person name="Brown R.H."/>
            <person name="Butlin R.K."/>
            <person name="Caggese C."/>
            <person name="Calvi B.R."/>
            <person name="Bernardo de Carvalho A."/>
            <person name="Caspi A."/>
            <person name="Castrezana S."/>
            <person name="Celniker S.E."/>
            <person name="Chang J.L."/>
            <person name="Chapple C."/>
            <person name="Chatterji S."/>
            <person name="Chinwalla A."/>
            <person name="Civetta A."/>
            <person name="Clifton S.W."/>
            <person name="Comeron J.M."/>
            <person name="Costello J.C."/>
            <person name="Coyne J.A."/>
            <person name="Daub J."/>
            <person name="David R.G."/>
            <person name="Delcher A.L."/>
            <person name="Delehaunty K."/>
            <person name="Do C.B."/>
            <person name="Ebling H."/>
            <person name="Edwards K."/>
            <person name="Eickbush T."/>
            <person name="Evans J.D."/>
            <person name="Filipski A."/>
            <person name="Findeiss S."/>
            <person name="Freyhult E."/>
            <person name="Fulton L."/>
            <person name="Fulton R."/>
            <person name="Garcia A.C."/>
            <person name="Gardiner A."/>
            <person name="Garfield D.A."/>
            <person name="Garvin B.E."/>
            <person name="Gibson G."/>
            <person name="Gilbert D."/>
            <person name="Gnerre S."/>
            <person name="Godfrey J."/>
            <person name="Good R."/>
            <person name="Gotea V."/>
            <person name="Gravely B."/>
            <person name="Greenberg A.J."/>
            <person name="Griffiths-Jones S."/>
            <person name="Gross S."/>
            <person name="Guigo R."/>
            <person name="Gustafson E.A."/>
            <person name="Haerty W."/>
            <person name="Hahn M.W."/>
            <person name="Halligan D.L."/>
            <person name="Halpern A.L."/>
            <person name="Halter G.M."/>
            <person name="Han M.V."/>
            <person name="Heger A."/>
            <person name="Hillier L."/>
            <person name="Hinrichs A.S."/>
            <person name="Holmes I."/>
            <person name="Hoskins R.A."/>
            <person name="Hubisz M.J."/>
            <person name="Hultmark D."/>
            <person name="Huntley M.A."/>
            <person name="Jaffe D.B."/>
            <person name="Jagadeeshan S."/>
            <person name="Jeck W.R."/>
            <person name="Johnson J."/>
            <person name="Jones C.D."/>
            <person name="Jordan W.C."/>
            <person name="Karpen G.H."/>
            <person name="Kataoka E."/>
            <person name="Keightley P.D."/>
            <person name="Kheradpour P."/>
            <person name="Kirkness E.F."/>
            <person name="Koerich L.B."/>
            <person name="Kristiansen K."/>
            <person name="Kudrna D."/>
            <person name="Kulathinal R.J."/>
            <person name="Kumar S."/>
            <person name="Kwok R."/>
            <person name="Lander E."/>
            <person name="Langley C.H."/>
            <person name="Lapoint R."/>
            <person name="Lazzaro B.P."/>
            <person name="Lee S.J."/>
            <person name="Levesque L."/>
            <person name="Li R."/>
            <person name="Lin C.F."/>
            <person name="Lin M.F."/>
            <person name="Lindblad-Toh K."/>
            <person name="Llopart A."/>
            <person name="Long M."/>
            <person name="Low L."/>
            <person name="Lozovsky E."/>
            <person name="Lu J."/>
            <person name="Luo M."/>
            <person name="Machado C.A."/>
            <person name="Makalowski W."/>
            <person name="Marzo M."/>
            <person name="Matsuda M."/>
            <person name="Matzkin L."/>
            <person name="McAllister B."/>
            <person name="McBride C.S."/>
            <person name="McKernan B."/>
            <person name="McKernan K."/>
            <person name="Mendez-Lago M."/>
            <person name="Minx P."/>
            <person name="Mollenhauer M.U."/>
            <person name="Montooth K."/>
            <person name="Mount S.M."/>
            <person name="Mu X."/>
            <person name="Myers E."/>
            <person name="Negre B."/>
            <person name="Newfeld S."/>
            <person name="Nielsen R."/>
            <person name="Noor M.A."/>
            <person name="O'Grady P."/>
            <person name="Pachter L."/>
            <person name="Papaceit M."/>
            <person name="Parisi M.J."/>
            <person name="Parisi M."/>
            <person name="Parts L."/>
            <person name="Pedersen J.S."/>
            <person name="Pesole G."/>
            <person name="Phillippy A.M."/>
            <person name="Ponting C.P."/>
            <person name="Pop M."/>
            <person name="Porcelli D."/>
            <person name="Powell J.R."/>
            <person name="Prohaska S."/>
            <person name="Pruitt K."/>
            <person name="Puig M."/>
            <person name="Quesneville H."/>
            <person name="Ram K.R."/>
            <person name="Rand D."/>
            <person name="Rasmussen M.D."/>
            <person name="Reed L.K."/>
            <person name="Reenan R."/>
            <person name="Reily A."/>
            <person name="Remington K.A."/>
            <person name="Rieger T.T."/>
            <person name="Ritchie M.G."/>
            <person name="Robin C."/>
            <person name="Rogers Y.H."/>
            <person name="Rohde C."/>
            <person name="Rozas J."/>
            <person name="Rubenfield M.J."/>
            <person name="Ruiz A."/>
            <person name="Russo S."/>
            <person name="Salzberg S.L."/>
            <person name="Sanchez-Gracia A."/>
            <person name="Saranga D.J."/>
            <person name="Sato H."/>
            <person name="Schaeffer S.W."/>
            <person name="Schatz M.C."/>
            <person name="Schlenke T."/>
            <person name="Schwartz R."/>
            <person name="Segarra C."/>
            <person name="Singh R.S."/>
            <person name="Sirot L."/>
            <person name="Sirota M."/>
            <person name="Sisneros N.B."/>
            <person name="Smith C.D."/>
            <person name="Smith T.F."/>
            <person name="Spieth J."/>
            <person name="Stage D.E."/>
            <person name="Stark A."/>
            <person name="Stephan W."/>
            <person name="Strausberg R.L."/>
            <person name="Strempel S."/>
            <person name="Sturgill D."/>
            <person name="Sutton G."/>
            <person name="Sutton G.G."/>
            <person name="Tao W."/>
            <person name="Teichmann S."/>
            <person name="Tobari Y.N."/>
            <person name="Tomimura Y."/>
            <person name="Tsolas J.M."/>
            <person name="Valente V.L."/>
            <person name="Venter E."/>
            <person name="Venter J.C."/>
            <person name="Vicario S."/>
            <person name="Vieira F.G."/>
            <person name="Vilella A.J."/>
            <person name="Villasante A."/>
            <person name="Walenz B."/>
            <person name="Wang J."/>
            <person name="Wasserman M."/>
            <person name="Watts T."/>
            <person name="Wilson D."/>
            <person name="Wilson R.K."/>
            <person name="Wing R.A."/>
            <person name="Wolfner M.F."/>
            <person name="Wong A."/>
            <person name="Wong G.K."/>
            <person name="Wu C.I."/>
            <person name="Wu G."/>
            <person name="Yamamoto D."/>
            <person name="Yang H.P."/>
            <person name="Yang S.P."/>
            <person name="Yorke J.A."/>
            <person name="Yoshida K."/>
            <person name="Zdobnov E."/>
            <person name="Zhang P."/>
            <person name="Zhang Y."/>
            <person name="Zimin A.V."/>
            <person name="Baldwin J."/>
            <person name="Abdouelleil A."/>
            <person name="Abdulkadir J."/>
            <person name="Abebe A."/>
            <person name="Abera B."/>
            <person name="Abreu J."/>
            <person name="Acer S.C."/>
            <person name="Aftuck L."/>
            <person name="Alexander A."/>
            <person name="An P."/>
            <person name="Anderson E."/>
            <person name="Anderson S."/>
            <person name="Arachi H."/>
            <person name="Azer M."/>
            <person name="Bachantsang P."/>
            <person name="Barry A."/>
            <person name="Bayul T."/>
            <person name="Berlin A."/>
            <person name="Bessette D."/>
            <person name="Bloom T."/>
            <person name="Blye J."/>
            <person name="Boguslavskiy L."/>
            <person name="Bonnet C."/>
            <person name="Boukhgalter B."/>
            <person name="Bourzgui I."/>
            <person name="Brown A."/>
            <person name="Cahill P."/>
            <person name="Channer S."/>
            <person name="Cheshatsang Y."/>
            <person name="Chuda L."/>
            <person name="Citroen M."/>
            <person name="Collymore A."/>
            <person name="Cooke P."/>
            <person name="Costello M."/>
            <person name="D'Aco K."/>
            <person name="Daza R."/>
            <person name="De Haan G."/>
            <person name="DeGray S."/>
            <person name="DeMaso C."/>
            <person name="Dhargay N."/>
            <person name="Dooley K."/>
            <person name="Dooley E."/>
            <person name="Doricent M."/>
            <person name="Dorje P."/>
            <person name="Dorjee K."/>
            <person name="Dupes A."/>
            <person name="Elong R."/>
            <person name="Falk J."/>
            <person name="Farina A."/>
            <person name="Faro S."/>
            <person name="Ferguson D."/>
            <person name="Fisher S."/>
            <person name="Foley C.D."/>
            <person name="Franke A."/>
            <person name="Friedrich D."/>
            <person name="Gadbois L."/>
            <person name="Gearin G."/>
            <person name="Gearin C.R."/>
            <person name="Giannoukos G."/>
            <person name="Goode T."/>
            <person name="Graham J."/>
            <person name="Grandbois E."/>
            <person name="Grewal S."/>
            <person name="Gyaltsen K."/>
            <person name="Hafez N."/>
            <person name="Hagos B."/>
            <person name="Hall J."/>
            <person name="Henson C."/>
            <person name="Hollinger A."/>
            <person name="Honan T."/>
            <person name="Huard M.D."/>
            <person name="Hughes L."/>
            <person name="Hurhula B."/>
            <person name="Husby M.E."/>
            <person name="Kamat A."/>
            <person name="Kanga B."/>
            <person name="Kashin S."/>
            <person name="Khazanovich D."/>
            <person name="Kisner P."/>
            <person name="Lance K."/>
            <person name="Lara M."/>
            <person name="Lee W."/>
            <person name="Lennon N."/>
            <person name="Letendre F."/>
            <person name="LeVine R."/>
            <person name="Lipovsky A."/>
            <person name="Liu X."/>
            <person name="Liu J."/>
            <person name="Liu S."/>
            <person name="Lokyitsang T."/>
            <person name="Lokyitsang Y."/>
            <person name="Lubonja R."/>
            <person name="Lui A."/>
            <person name="MacDonald P."/>
            <person name="Magnisalis V."/>
            <person name="Maru K."/>
            <person name="Matthews C."/>
            <person name="McCusker W."/>
            <person name="McDonough S."/>
            <person name="Mehta T."/>
            <person name="Meldrim J."/>
            <person name="Meneus L."/>
            <person name="Mihai O."/>
            <person name="Mihalev A."/>
            <person name="Mihova T."/>
            <person name="Mittelman R."/>
            <person name="Mlenga V."/>
            <person name="Montmayeur A."/>
            <person name="Mulrain L."/>
            <person name="Navidi A."/>
            <person name="Naylor J."/>
            <person name="Negash T."/>
            <person name="Nguyen T."/>
            <person name="Nguyen N."/>
            <person name="Nicol R."/>
            <person name="Norbu C."/>
            <person name="Norbu N."/>
            <person name="Novod N."/>
            <person name="O'Neill B."/>
            <person name="Osman S."/>
            <person name="Markiewicz E."/>
            <person name="Oyono O.L."/>
            <person name="Patti C."/>
            <person name="Phunkhang P."/>
            <person name="Pierre F."/>
            <person name="Priest M."/>
            <person name="Raghuraman S."/>
            <person name="Rege F."/>
            <person name="Reyes R."/>
            <person name="Rise C."/>
            <person name="Rogov P."/>
            <person name="Ross K."/>
            <person name="Ryan E."/>
            <person name="Settipalli S."/>
            <person name="Shea T."/>
            <person name="Sherpa N."/>
            <person name="Shi L."/>
            <person name="Shih D."/>
            <person name="Sparrow T."/>
            <person name="Spaulding J."/>
            <person name="Stalker J."/>
            <person name="Stange-Thomann N."/>
            <person name="Stavropoulos S."/>
            <person name="Stone C."/>
            <person name="Strader C."/>
            <person name="Tesfaye S."/>
            <person name="Thomson T."/>
            <person name="Thoulutsang Y."/>
            <person name="Thoulutsang D."/>
            <person name="Topham K."/>
            <person name="Topping I."/>
            <person name="Tsamla T."/>
            <person name="Vassiliev H."/>
            <person name="Vo A."/>
            <person name="Wangchuk T."/>
            <person name="Wangdi T."/>
            <person name="Weiand M."/>
            <person name="Wilkinson J."/>
            <person name="Wilson A."/>
            <person name="Yadav S."/>
            <person name="Young G."/>
            <person name="Yu Q."/>
            <person name="Zembek L."/>
            <person name="Zhong D."/>
            <person name="Zimmer A."/>
            <person name="Zwirko Z."/>
            <person name="Jaffe D.B."/>
            <person name="Alvarez P."/>
            <person name="Brockman W."/>
            <person name="Butler J."/>
            <person name="Chin C."/>
            <person name="Gnerre S."/>
            <person name="Grabherr M."/>
            <person name="Kleber M."/>
            <person name="Mauceli E."/>
            <person name="MacCallum I."/>
        </authorList>
    </citation>
    <scope>NUCLEOTIDE SEQUENCE [LARGE SCALE GENOMIC DNA]</scope>
    <source>
        <strain evidence="3">Tucson 14024-0371.13</strain>
    </source>
</reference>
<dbReference type="InterPro" id="IPR010512">
    <property type="entry name" value="DUF1091"/>
</dbReference>
<dbReference type="Pfam" id="PF06477">
    <property type="entry name" value="DUF1091"/>
    <property type="match status" value="1"/>
</dbReference>
<keyword evidence="1" id="KW-1133">Transmembrane helix</keyword>
<proteinExistence type="predicted"/>
<feature type="transmembrane region" description="Helical" evidence="1">
    <location>
        <begin position="7"/>
        <end position="28"/>
    </location>
</feature>
<sequence>METGQKYFILIVFAFLHIYNVCVANVKWQARPISISKNTTDPNYMDLNVKIERFGQGEFAFTGTYFTTIEMDESVTVELRIYSCYSGNEADYKLTPYSIQPQKFIDYLNTFYKDLLMKNLGDCTDLPKYEDGYVPPWPKGTFNFTRCQISGEGMPEVVPEGFYKALVIISALPAVELQFTVILKVTTKMF</sequence>
<keyword evidence="1" id="KW-0472">Membrane</keyword>
<dbReference type="EMBL" id="CH902619">
    <property type="protein sequence ID" value="EDV36049.2"/>
    <property type="molecule type" value="Genomic_DNA"/>
</dbReference>
<evidence type="ECO:0000256" key="1">
    <source>
        <dbReference type="SAM" id="Phobius"/>
    </source>
</evidence>
<name>B3MBC4_DROAN</name>
<dbReference type="AlphaFoldDB" id="B3MBC4"/>
<dbReference type="Proteomes" id="UP000007801">
    <property type="component" value="Unassembled WGS sequence"/>
</dbReference>
<protein>
    <submittedName>
        <fullName evidence="2">Uncharacterized protein</fullName>
    </submittedName>
</protein>
<evidence type="ECO:0000313" key="3">
    <source>
        <dbReference type="Proteomes" id="UP000007801"/>
    </source>
</evidence>
<gene>
    <name evidence="2" type="primary">Dana\GF12152</name>
    <name evidence="2" type="synonym">dana_GLEANR_12163</name>
    <name evidence="2" type="ORF">GF12152</name>
</gene>
<dbReference type="PANTHER" id="PTHR21112:SF0">
    <property type="entry name" value="CHEMOSENSORY PROTEIN A 29A-RELATED"/>
    <property type="match status" value="1"/>
</dbReference>
<dbReference type="PANTHER" id="PTHR21112">
    <property type="entry name" value="CHEMOSENSORY PROTEIN A 29A-RELATED"/>
    <property type="match status" value="1"/>
</dbReference>
<keyword evidence="3" id="KW-1185">Reference proteome</keyword>
<dbReference type="HOGENOM" id="CLU_125152_1_0_1"/>
<dbReference type="InParanoid" id="B3MBC4"/>
<accession>B3MBC4</accession>
<dbReference type="GeneID" id="6495009"/>
<dbReference type="STRING" id="7217.B3MBC4"/>
<organism evidence="2 3">
    <name type="scientific">Drosophila ananassae</name>
    <name type="common">Fruit fly</name>
    <dbReference type="NCBI Taxonomy" id="7217"/>
    <lineage>
        <taxon>Eukaryota</taxon>
        <taxon>Metazoa</taxon>
        <taxon>Ecdysozoa</taxon>
        <taxon>Arthropoda</taxon>
        <taxon>Hexapoda</taxon>
        <taxon>Insecta</taxon>
        <taxon>Pterygota</taxon>
        <taxon>Neoptera</taxon>
        <taxon>Endopterygota</taxon>
        <taxon>Diptera</taxon>
        <taxon>Brachycera</taxon>
        <taxon>Muscomorpha</taxon>
        <taxon>Ephydroidea</taxon>
        <taxon>Drosophilidae</taxon>
        <taxon>Drosophila</taxon>
        <taxon>Sophophora</taxon>
    </lineage>
</organism>
<keyword evidence="1" id="KW-0812">Transmembrane</keyword>
<evidence type="ECO:0000313" key="2">
    <source>
        <dbReference type="EMBL" id="EDV36049.2"/>
    </source>
</evidence>
<dbReference type="KEGG" id="dan:6495009"/>